<dbReference type="InterPro" id="IPR036412">
    <property type="entry name" value="HAD-like_sf"/>
</dbReference>
<protein>
    <submittedName>
        <fullName evidence="2">Uncharacterized protein</fullName>
    </submittedName>
</protein>
<sequence length="458" mass="51971">MGNNIASEGEDMADSPRAGTGELLTSKKKHRSHRRKMADKLKKSNLKKGYKEDQDRLVIQEVPSKPAAEGFNARRNYYKNLGINHIGSGEGAKYAPHNRMMTSTISGLPGKGDPKKDKEHASSYSYKAMSKAKDKARNDVKQESKMPENEGGFGDFLQDQEEVKEVKSSELDKEKENNEESKKTRNTAPDFKHNLKELISESKDDSTATEDASITEADKEDQDFKLDFITKNQERSGDAMRRKFLSRLTQEKVWLTPSEKPKAHQTCIIFDWDDTLLCTTFLNPTNCGNFDLPLNVKVQMKRLEKACINILGECMNYGDVYIITNAAEGWVEYSARKYLPKLVPHLEKITIMSARAICEDEYPTDINQWKMTAFLKTQEKMEKGAITNLVALGDSQFEMDAVKNLGTKFSRALIKTVKFREAPTPDELVKQINLVLMKLDQICTSAKNLTIRLERKES</sequence>
<feature type="compositionally biased region" description="Basic residues" evidence="1">
    <location>
        <begin position="26"/>
        <end position="48"/>
    </location>
</feature>
<dbReference type="SUPFAM" id="SSF56784">
    <property type="entry name" value="HAD-like"/>
    <property type="match status" value="1"/>
</dbReference>
<feature type="region of interest" description="Disordered" evidence="1">
    <location>
        <begin position="1"/>
        <end position="49"/>
    </location>
</feature>
<name>A0AAD1UB94_EUPCR</name>
<evidence type="ECO:0000313" key="3">
    <source>
        <dbReference type="Proteomes" id="UP001295684"/>
    </source>
</evidence>
<dbReference type="PANTHER" id="PTHR38899">
    <property type="entry name" value="DOMAIN OOKINETE PROTEIN, PUTATIVE-RELATED"/>
    <property type="match status" value="1"/>
</dbReference>
<dbReference type="PANTHER" id="PTHR38899:SF1">
    <property type="entry name" value="PROTEIN KINASE"/>
    <property type="match status" value="1"/>
</dbReference>
<proteinExistence type="predicted"/>
<dbReference type="EMBL" id="CAMPGE010003180">
    <property type="protein sequence ID" value="CAI2362003.1"/>
    <property type="molecule type" value="Genomic_DNA"/>
</dbReference>
<feature type="compositionally biased region" description="Basic and acidic residues" evidence="1">
    <location>
        <begin position="112"/>
        <end position="121"/>
    </location>
</feature>
<evidence type="ECO:0000256" key="1">
    <source>
        <dbReference type="SAM" id="MobiDB-lite"/>
    </source>
</evidence>
<evidence type="ECO:0000313" key="2">
    <source>
        <dbReference type="EMBL" id="CAI2362003.1"/>
    </source>
</evidence>
<feature type="region of interest" description="Disordered" evidence="1">
    <location>
        <begin position="102"/>
        <end position="193"/>
    </location>
</feature>
<reference evidence="2" key="1">
    <citation type="submission" date="2023-07" db="EMBL/GenBank/DDBJ databases">
        <authorList>
            <consortium name="AG Swart"/>
            <person name="Singh M."/>
            <person name="Singh A."/>
            <person name="Seah K."/>
            <person name="Emmerich C."/>
        </authorList>
    </citation>
    <scope>NUCLEOTIDE SEQUENCE</scope>
    <source>
        <strain evidence="2">DP1</strain>
    </source>
</reference>
<feature type="compositionally biased region" description="Basic and acidic residues" evidence="1">
    <location>
        <begin position="161"/>
        <end position="183"/>
    </location>
</feature>
<keyword evidence="3" id="KW-1185">Reference proteome</keyword>
<dbReference type="AlphaFoldDB" id="A0AAD1UB94"/>
<gene>
    <name evidence="2" type="ORF">ECRASSUSDP1_LOCUS3320</name>
</gene>
<organism evidence="2 3">
    <name type="scientific">Euplotes crassus</name>
    <dbReference type="NCBI Taxonomy" id="5936"/>
    <lineage>
        <taxon>Eukaryota</taxon>
        <taxon>Sar</taxon>
        <taxon>Alveolata</taxon>
        <taxon>Ciliophora</taxon>
        <taxon>Intramacronucleata</taxon>
        <taxon>Spirotrichea</taxon>
        <taxon>Hypotrichia</taxon>
        <taxon>Euplotida</taxon>
        <taxon>Euplotidae</taxon>
        <taxon>Moneuplotes</taxon>
    </lineage>
</organism>
<dbReference type="Proteomes" id="UP001295684">
    <property type="component" value="Unassembled WGS sequence"/>
</dbReference>
<feature type="compositionally biased region" description="Basic and acidic residues" evidence="1">
    <location>
        <begin position="131"/>
        <end position="148"/>
    </location>
</feature>
<dbReference type="CDD" id="cd01427">
    <property type="entry name" value="HAD_like"/>
    <property type="match status" value="1"/>
</dbReference>
<accession>A0AAD1UB94</accession>
<comment type="caution">
    <text evidence="2">The sequence shown here is derived from an EMBL/GenBank/DDBJ whole genome shotgun (WGS) entry which is preliminary data.</text>
</comment>